<reference evidence="4" key="1">
    <citation type="submission" date="2016-08" db="EMBL/GenBank/DDBJ databases">
        <authorList>
            <person name="Tokovenko B."/>
            <person name="Kalinowski J."/>
        </authorList>
    </citation>
    <scope>NUCLEOTIDE SEQUENCE [LARGE SCALE GENOMIC DNA]</scope>
    <source>
        <strain evidence="4">UTMC102</strain>
    </source>
</reference>
<feature type="region of interest" description="Disordered" evidence="1">
    <location>
        <begin position="49"/>
        <end position="156"/>
    </location>
</feature>
<keyword evidence="2" id="KW-1133">Transmembrane helix</keyword>
<dbReference type="AlphaFoldDB" id="A0A1V3C237"/>
<accession>A0A1V3C237</accession>
<feature type="transmembrane region" description="Helical" evidence="2">
    <location>
        <begin position="248"/>
        <end position="268"/>
    </location>
</feature>
<evidence type="ECO:0000256" key="1">
    <source>
        <dbReference type="SAM" id="MobiDB-lite"/>
    </source>
</evidence>
<keyword evidence="4" id="KW-1185">Reference proteome</keyword>
<feature type="compositionally biased region" description="Low complexity" evidence="1">
    <location>
        <begin position="115"/>
        <end position="129"/>
    </location>
</feature>
<keyword evidence="2" id="KW-0472">Membrane</keyword>
<name>A0A1V3C237_9ACTN</name>
<evidence type="ECO:0000313" key="4">
    <source>
        <dbReference type="Proteomes" id="UP000189004"/>
    </source>
</evidence>
<dbReference type="STRING" id="501010.NOSIN_13540"/>
<proteinExistence type="predicted"/>
<feature type="compositionally biased region" description="Basic and acidic residues" evidence="1">
    <location>
        <begin position="85"/>
        <end position="104"/>
    </location>
</feature>
<dbReference type="OrthoDB" id="3824493at2"/>
<evidence type="ECO:0008006" key="5">
    <source>
        <dbReference type="Google" id="ProtNLM"/>
    </source>
</evidence>
<evidence type="ECO:0000313" key="3">
    <source>
        <dbReference type="EMBL" id="OOC54702.1"/>
    </source>
</evidence>
<feature type="compositionally biased region" description="Acidic residues" evidence="1">
    <location>
        <begin position="49"/>
        <end position="59"/>
    </location>
</feature>
<feature type="compositionally biased region" description="Basic and acidic residues" evidence="1">
    <location>
        <begin position="60"/>
        <end position="74"/>
    </location>
</feature>
<organism evidence="3 4">
    <name type="scientific">Nocardiopsis sinuspersici</name>
    <dbReference type="NCBI Taxonomy" id="501010"/>
    <lineage>
        <taxon>Bacteria</taxon>
        <taxon>Bacillati</taxon>
        <taxon>Actinomycetota</taxon>
        <taxon>Actinomycetes</taxon>
        <taxon>Streptosporangiales</taxon>
        <taxon>Nocardiopsidaceae</taxon>
        <taxon>Nocardiopsis</taxon>
    </lineage>
</organism>
<feature type="compositionally biased region" description="Basic and acidic residues" evidence="1">
    <location>
        <begin position="211"/>
        <end position="232"/>
    </location>
</feature>
<evidence type="ECO:0000256" key="2">
    <source>
        <dbReference type="SAM" id="Phobius"/>
    </source>
</evidence>
<gene>
    <name evidence="3" type="ORF">NOSIN_13540</name>
</gene>
<feature type="transmembrane region" description="Helical" evidence="2">
    <location>
        <begin position="274"/>
        <end position="292"/>
    </location>
</feature>
<sequence>MTQRRGNGLLADAYVPLILLASPHADLMLEALRRSGIAAYAVPLDEDVLDPAGGQDDDPPTDHLYVDAEERTAAERVLGAELPELDDRPEAAPDLLAPREPRPDTDDEEGGGTAASGSPAPGASASDATVGGDLLDGPPDNVDPDAAPAEPADEDEVWNDLVARFYDDADTPAERRRASWPDAENLGAPERDGDTFSVGDLLAEGPAEAGGGRDEAEEEARRRAEAELEGHYEPPPPPPLLQGDRVGIAAWFGLLGAPVLVFGAAFVGVTLPNWLMFAAVLAFLVSFVVLILRMTDSRPPDDGGPDNGAVV</sequence>
<feature type="region of interest" description="Disordered" evidence="1">
    <location>
        <begin position="172"/>
        <end position="240"/>
    </location>
</feature>
<keyword evidence="2" id="KW-0812">Transmembrane</keyword>
<comment type="caution">
    <text evidence="3">The sequence shown here is derived from an EMBL/GenBank/DDBJ whole genome shotgun (WGS) entry which is preliminary data.</text>
</comment>
<dbReference type="RefSeq" id="WP_077691114.1">
    <property type="nucleotide sequence ID" value="NZ_MCOK01000001.1"/>
</dbReference>
<protein>
    <recommendedName>
        <fullName evidence="5">DUF308 domain-containing protein</fullName>
    </recommendedName>
</protein>
<dbReference type="EMBL" id="MCOK01000001">
    <property type="protein sequence ID" value="OOC54702.1"/>
    <property type="molecule type" value="Genomic_DNA"/>
</dbReference>
<dbReference type="Proteomes" id="UP000189004">
    <property type="component" value="Unassembled WGS sequence"/>
</dbReference>